<keyword evidence="3" id="KW-1185">Reference proteome</keyword>
<proteinExistence type="predicted"/>
<evidence type="ECO:0000313" key="3">
    <source>
        <dbReference type="Proteomes" id="UP000195305"/>
    </source>
</evidence>
<evidence type="ECO:0000259" key="1">
    <source>
        <dbReference type="PROSITE" id="PS51186"/>
    </source>
</evidence>
<gene>
    <name evidence="2" type="ORF">B5E75_08300</name>
</gene>
<organism evidence="2 3">
    <name type="scientific">Massilimicrobiota timonensis</name>
    <dbReference type="NCBI Taxonomy" id="1776392"/>
    <lineage>
        <taxon>Bacteria</taxon>
        <taxon>Bacillati</taxon>
        <taxon>Bacillota</taxon>
        <taxon>Erysipelotrichia</taxon>
        <taxon>Erysipelotrichales</taxon>
        <taxon>Erysipelotrichaceae</taxon>
        <taxon>Massilimicrobiota</taxon>
    </lineage>
</organism>
<name>A0A1Y4SVI1_9FIRM</name>
<dbReference type="PANTHER" id="PTHR43792:SF1">
    <property type="entry name" value="N-ACETYLTRANSFERASE DOMAIN-CONTAINING PROTEIN"/>
    <property type="match status" value="1"/>
</dbReference>
<reference evidence="2 3" key="1">
    <citation type="journal article" date="2018" name="BMC Genomics">
        <title>Whole genome sequencing and function prediction of 133 gut anaerobes isolated from chicken caecum in pure cultures.</title>
        <authorList>
            <person name="Medvecky M."/>
            <person name="Cejkova D."/>
            <person name="Polansky O."/>
            <person name="Karasova D."/>
            <person name="Kubasova T."/>
            <person name="Cizek A."/>
            <person name="Rychlik I."/>
        </authorList>
    </citation>
    <scope>NUCLEOTIDE SEQUENCE [LARGE SCALE GENOMIC DNA]</scope>
    <source>
        <strain evidence="2 3">An13</strain>
    </source>
</reference>
<dbReference type="Pfam" id="PF13302">
    <property type="entry name" value="Acetyltransf_3"/>
    <property type="match status" value="1"/>
</dbReference>
<dbReference type="SUPFAM" id="SSF55729">
    <property type="entry name" value="Acyl-CoA N-acyltransferases (Nat)"/>
    <property type="match status" value="1"/>
</dbReference>
<dbReference type="InterPro" id="IPR000182">
    <property type="entry name" value="GNAT_dom"/>
</dbReference>
<protein>
    <submittedName>
        <fullName evidence="2">GNAT family N-acetyltransferase</fullName>
    </submittedName>
</protein>
<dbReference type="OrthoDB" id="9798081at2"/>
<dbReference type="PANTHER" id="PTHR43792">
    <property type="entry name" value="GNAT FAMILY, PUTATIVE (AFU_ORTHOLOGUE AFUA_3G00765)-RELATED-RELATED"/>
    <property type="match status" value="1"/>
</dbReference>
<dbReference type="InterPro" id="IPR016181">
    <property type="entry name" value="Acyl_CoA_acyltransferase"/>
</dbReference>
<sequence>MENILETPRLYLRCLQLTDAVRMSEYRSKKEVAHYQSWKKYSIKDATKRIQQCLKFTSFYLPKTNYHLAVILKENDMMIGDLFVDVVNEKVFVLGYTLDSVYWSKGYGSEIVEAFCQYMKETYHFQKVICYVYKDNQRSIHLLKKLQFHQFEESYFYHDVGYMKYL</sequence>
<feature type="domain" description="N-acetyltransferase" evidence="1">
    <location>
        <begin position="10"/>
        <end position="166"/>
    </location>
</feature>
<dbReference type="RefSeq" id="WP_087358292.1">
    <property type="nucleotide sequence ID" value="NZ_NFLJ01000022.1"/>
</dbReference>
<dbReference type="Proteomes" id="UP000195305">
    <property type="component" value="Unassembled WGS sequence"/>
</dbReference>
<accession>A0A1Y4SVI1</accession>
<dbReference type="InterPro" id="IPR051531">
    <property type="entry name" value="N-acetyltransferase"/>
</dbReference>
<comment type="caution">
    <text evidence="2">The sequence shown here is derived from an EMBL/GenBank/DDBJ whole genome shotgun (WGS) entry which is preliminary data.</text>
</comment>
<dbReference type="GO" id="GO:0016747">
    <property type="term" value="F:acyltransferase activity, transferring groups other than amino-acyl groups"/>
    <property type="evidence" value="ECO:0007669"/>
    <property type="project" value="InterPro"/>
</dbReference>
<evidence type="ECO:0000313" key="2">
    <source>
        <dbReference type="EMBL" id="OUQ33928.1"/>
    </source>
</evidence>
<dbReference type="Gene3D" id="3.40.630.30">
    <property type="match status" value="1"/>
</dbReference>
<keyword evidence="2" id="KW-0808">Transferase</keyword>
<dbReference type="PROSITE" id="PS51186">
    <property type="entry name" value="GNAT"/>
    <property type="match status" value="1"/>
</dbReference>
<dbReference type="AlphaFoldDB" id="A0A1Y4SVI1"/>
<dbReference type="EMBL" id="NFLJ01000022">
    <property type="protein sequence ID" value="OUQ33928.1"/>
    <property type="molecule type" value="Genomic_DNA"/>
</dbReference>